<keyword evidence="6 8" id="KW-1133">Transmembrane helix</keyword>
<evidence type="ECO:0000256" key="2">
    <source>
        <dbReference type="ARBA" id="ARBA00010735"/>
    </source>
</evidence>
<comment type="similarity">
    <text evidence="2">Belongs to the AzlC family.</text>
</comment>
<keyword evidence="10" id="KW-1185">Reference proteome</keyword>
<comment type="caution">
    <text evidence="9">The sequence shown here is derived from an EMBL/GenBank/DDBJ whole genome shotgun (WGS) entry which is preliminary data.</text>
</comment>
<name>A0ABU2H266_9ACTN</name>
<evidence type="ECO:0000256" key="7">
    <source>
        <dbReference type="ARBA" id="ARBA00023136"/>
    </source>
</evidence>
<dbReference type="Proteomes" id="UP001250214">
    <property type="component" value="Unassembled WGS sequence"/>
</dbReference>
<dbReference type="PANTHER" id="PTHR34979">
    <property type="entry name" value="INNER MEMBRANE PROTEIN YGAZ"/>
    <property type="match status" value="1"/>
</dbReference>
<dbReference type="EMBL" id="JAVLVT010000001">
    <property type="protein sequence ID" value="MDS1269378.1"/>
    <property type="molecule type" value="Genomic_DNA"/>
</dbReference>
<proteinExistence type="inferred from homology"/>
<accession>A0ABU2H266</accession>
<evidence type="ECO:0000256" key="3">
    <source>
        <dbReference type="ARBA" id="ARBA00022448"/>
    </source>
</evidence>
<dbReference type="Pfam" id="PF03591">
    <property type="entry name" value="AzlC"/>
    <property type="match status" value="1"/>
</dbReference>
<dbReference type="PANTHER" id="PTHR34979:SF1">
    <property type="entry name" value="INNER MEMBRANE PROTEIN YGAZ"/>
    <property type="match status" value="1"/>
</dbReference>
<dbReference type="RefSeq" id="WP_310910855.1">
    <property type="nucleotide sequence ID" value="NZ_JAVLVT010000001.1"/>
</dbReference>
<keyword evidence="3" id="KW-0813">Transport</keyword>
<feature type="transmembrane region" description="Helical" evidence="8">
    <location>
        <begin position="132"/>
        <end position="154"/>
    </location>
</feature>
<keyword evidence="5 8" id="KW-0812">Transmembrane</keyword>
<gene>
    <name evidence="9" type="ORF">RIF23_03610</name>
</gene>
<feature type="transmembrane region" description="Helical" evidence="8">
    <location>
        <begin position="160"/>
        <end position="177"/>
    </location>
</feature>
<keyword evidence="4" id="KW-1003">Cell membrane</keyword>
<evidence type="ECO:0000256" key="6">
    <source>
        <dbReference type="ARBA" id="ARBA00022989"/>
    </source>
</evidence>
<evidence type="ECO:0000256" key="8">
    <source>
        <dbReference type="SAM" id="Phobius"/>
    </source>
</evidence>
<reference evidence="10" key="1">
    <citation type="submission" date="2023-07" db="EMBL/GenBank/DDBJ databases">
        <title>Novel species in the genus Lipingzhangella isolated from Sambhar Salt Lake.</title>
        <authorList>
            <person name="Jiya N."/>
            <person name="Kajale S."/>
            <person name="Sharma A."/>
        </authorList>
    </citation>
    <scope>NUCLEOTIDE SEQUENCE [LARGE SCALE GENOMIC DNA]</scope>
    <source>
        <strain evidence="10">LS1_29</strain>
    </source>
</reference>
<dbReference type="InterPro" id="IPR011606">
    <property type="entry name" value="Brnchd-chn_aa_trnsp_permease"/>
</dbReference>
<protein>
    <submittedName>
        <fullName evidence="9">AzlC family ABC transporter permease</fullName>
    </submittedName>
</protein>
<feature type="transmembrane region" description="Helical" evidence="8">
    <location>
        <begin position="21"/>
        <end position="41"/>
    </location>
</feature>
<keyword evidence="7 8" id="KW-0472">Membrane</keyword>
<feature type="transmembrane region" description="Helical" evidence="8">
    <location>
        <begin position="61"/>
        <end position="82"/>
    </location>
</feature>
<organism evidence="9 10">
    <name type="scientific">Lipingzhangella rawalii</name>
    <dbReference type="NCBI Taxonomy" id="2055835"/>
    <lineage>
        <taxon>Bacteria</taxon>
        <taxon>Bacillati</taxon>
        <taxon>Actinomycetota</taxon>
        <taxon>Actinomycetes</taxon>
        <taxon>Streptosporangiales</taxon>
        <taxon>Nocardiopsidaceae</taxon>
        <taxon>Lipingzhangella</taxon>
    </lineage>
</organism>
<feature type="transmembrane region" description="Helical" evidence="8">
    <location>
        <begin position="189"/>
        <end position="205"/>
    </location>
</feature>
<evidence type="ECO:0000256" key="1">
    <source>
        <dbReference type="ARBA" id="ARBA00004651"/>
    </source>
</evidence>
<evidence type="ECO:0000313" key="9">
    <source>
        <dbReference type="EMBL" id="MDS1269378.1"/>
    </source>
</evidence>
<evidence type="ECO:0000256" key="5">
    <source>
        <dbReference type="ARBA" id="ARBA00022692"/>
    </source>
</evidence>
<sequence length="242" mass="24402">MSVFLRGVAGLSAPTRNGLGVGIAAGLSGLAFGTAAVAAGFSVAQSSVLSLLAFTGASQFALVGVAAGGGNLAVGAVGALLLGSRNTLYGLRLSHVLGWRGLRRVFAAHGVIDESAAVALAQRSQAEARTGFLTTFVTTFVCWNTTTLIGALATERIGDTSAFGLDAAVPAVFLALLWSRLREGARERWVALGGAVIALAATPFLPPGVPILLASASALVATLIPARAPRPEGGTPDREVRS</sequence>
<comment type="subcellular location">
    <subcellularLocation>
        <location evidence="1">Cell membrane</location>
        <topology evidence="1">Multi-pass membrane protein</topology>
    </subcellularLocation>
</comment>
<evidence type="ECO:0000313" key="10">
    <source>
        <dbReference type="Proteomes" id="UP001250214"/>
    </source>
</evidence>
<evidence type="ECO:0000256" key="4">
    <source>
        <dbReference type="ARBA" id="ARBA00022475"/>
    </source>
</evidence>